<evidence type="ECO:0000313" key="2">
    <source>
        <dbReference type="EMBL" id="MBK1816248.1"/>
    </source>
</evidence>
<protein>
    <recommendedName>
        <fullName evidence="4">F5/8 type C domain-containing protein</fullName>
    </recommendedName>
</protein>
<organism evidence="2 3">
    <name type="scientific">Luteolibacter yonseiensis</name>
    <dbReference type="NCBI Taxonomy" id="1144680"/>
    <lineage>
        <taxon>Bacteria</taxon>
        <taxon>Pseudomonadati</taxon>
        <taxon>Verrucomicrobiota</taxon>
        <taxon>Verrucomicrobiia</taxon>
        <taxon>Verrucomicrobiales</taxon>
        <taxon>Verrucomicrobiaceae</taxon>
        <taxon>Luteolibacter</taxon>
    </lineage>
</organism>
<dbReference type="Gene3D" id="2.60.120.260">
    <property type="entry name" value="Galactose-binding domain-like"/>
    <property type="match status" value="3"/>
</dbReference>
<proteinExistence type="predicted"/>
<evidence type="ECO:0008006" key="4">
    <source>
        <dbReference type="Google" id="ProtNLM"/>
    </source>
</evidence>
<dbReference type="RefSeq" id="WP_200351195.1">
    <property type="nucleotide sequence ID" value="NZ_BAABHZ010000006.1"/>
</dbReference>
<dbReference type="Proteomes" id="UP000600139">
    <property type="component" value="Unassembled WGS sequence"/>
</dbReference>
<dbReference type="AlphaFoldDB" id="A0A934VAI4"/>
<keyword evidence="1" id="KW-0732">Signal</keyword>
<dbReference type="InterPro" id="IPR013320">
    <property type="entry name" value="ConA-like_dom_sf"/>
</dbReference>
<dbReference type="Gene3D" id="2.60.120.200">
    <property type="match status" value="1"/>
</dbReference>
<dbReference type="EMBL" id="JAENIK010000011">
    <property type="protein sequence ID" value="MBK1816248.1"/>
    <property type="molecule type" value="Genomic_DNA"/>
</dbReference>
<comment type="caution">
    <text evidence="2">The sequence shown here is derived from an EMBL/GenBank/DDBJ whole genome shotgun (WGS) entry which is preliminary data.</text>
</comment>
<dbReference type="SUPFAM" id="SSF49899">
    <property type="entry name" value="Concanavalin A-like lectins/glucanases"/>
    <property type="match status" value="1"/>
</dbReference>
<name>A0A934VAI4_9BACT</name>
<evidence type="ECO:0000256" key="1">
    <source>
        <dbReference type="SAM" id="SignalP"/>
    </source>
</evidence>
<dbReference type="CDD" id="cd01951">
    <property type="entry name" value="lectin_L-type"/>
    <property type="match status" value="1"/>
</dbReference>
<gene>
    <name evidence="2" type="ORF">JIN84_11545</name>
</gene>
<feature type="signal peptide" evidence="1">
    <location>
        <begin position="1"/>
        <end position="21"/>
    </location>
</feature>
<accession>A0A934VAI4</accession>
<reference evidence="2" key="1">
    <citation type="submission" date="2021-01" db="EMBL/GenBank/DDBJ databases">
        <title>Modified the classification status of verrucomicrobia.</title>
        <authorList>
            <person name="Feng X."/>
        </authorList>
    </citation>
    <scope>NUCLEOTIDE SEQUENCE</scope>
    <source>
        <strain evidence="2">JCM 18052</strain>
    </source>
</reference>
<sequence length="847" mass="89887">MFRPQALLAAVALLSALPASAAEKAYRYYQFKTTKLVGNGSNVMLSEFDFYHAGTKLNIRNKTGVGASIPCEATAGTDTPAAEDGVPNNLLDGLVETMFVRRSGLVAGNELIFDFGATTPHPVIDSYSFTTATNGSGFVRTPQSWQVYGSDDKVSWTPLTWEVDRVTVLENSTTYGPFDVPEIIPPLINSFSTPAMIVLNDTPITFSYNTQFSTERNVYVGVDTIPLAAESGTFVTTPPPNGQATAYTLVATKDDTAPAISTTLVRSVAGGASTYRYVRFKITGRRGGAGDSTVQLAEFEFYNSAVSAAKIPISGVENPGSNSPDAEKAPKIIDGITTEGGNKWLDFNNAPLIFDFGSPKTFDKYAFFTGGDAAERDPVQWTLEGSNDQSRWNLIENVNIPFATPTARNTSTLPIPLPGTSLPTQIDFFTGNTLNLIEGETLTLSYSTQAAATVTITPDGGDPLPGPLPLYGSVNVTPTVDTTYTLTAATADENAPVATATFSVVIVPDPGVDDIQYDNFASAGTELETNGSTTITPEFGTNPGRLRLTPEQQSQSGTAWFVKKLAVSGGFEATFGLSMNQEDPNGYVPADGLAFVVQNAPSGTNDPGTGENGVSQKALNICFHTFGFEPDPASLIEVRSGTTVLAKCVAFNQPGVELYGIPSVPAVDENGVPYMTAPFPYTLGSVSTDPAYRIRVVYVPGDLDVYLDGIAVIQNVNVNLSTIGAADAAGKSYFGFTARTGGNVQNSDITDWHVKLGDFSAVPPFGMVKSLFRYTAGSSQPTSVDLVWNADTATDFKVVSSLDLLPPWSLVQSAPGVKGQIGVSVDIPFNVGTADKAFFRVERVVPE</sequence>
<dbReference type="InterPro" id="IPR056573">
    <property type="entry name" value="Lectin_L-type_dom"/>
</dbReference>
<feature type="chain" id="PRO_5036862300" description="F5/8 type C domain-containing protein" evidence="1">
    <location>
        <begin position="22"/>
        <end position="847"/>
    </location>
</feature>
<evidence type="ECO:0000313" key="3">
    <source>
        <dbReference type="Proteomes" id="UP000600139"/>
    </source>
</evidence>
<keyword evidence="3" id="KW-1185">Reference proteome</keyword>